<dbReference type="SUPFAM" id="SSF50199">
    <property type="entry name" value="Staphylococcal nuclease"/>
    <property type="match status" value="1"/>
</dbReference>
<evidence type="ECO:0000313" key="6">
    <source>
        <dbReference type="EMBL" id="OFV68312.1"/>
    </source>
</evidence>
<evidence type="ECO:0000256" key="3">
    <source>
        <dbReference type="ARBA" id="ARBA00022801"/>
    </source>
</evidence>
<feature type="domain" description="LTD" evidence="5">
    <location>
        <begin position="147"/>
        <end position="271"/>
    </location>
</feature>
<name>A0A1F2PBN8_9EURY</name>
<keyword evidence="3" id="KW-0378">Hydrolase</keyword>
<dbReference type="AlphaFoldDB" id="A0A1F2PBN8"/>
<keyword evidence="1" id="KW-0540">Nuclease</keyword>
<protein>
    <submittedName>
        <fullName evidence="6">Micrococcal nuclease</fullName>
    </submittedName>
</protein>
<dbReference type="PROSITE" id="PS50830">
    <property type="entry name" value="TNASE_3"/>
    <property type="match status" value="1"/>
</dbReference>
<dbReference type="Pfam" id="PF00932">
    <property type="entry name" value="LTD"/>
    <property type="match status" value="1"/>
</dbReference>
<gene>
    <name evidence="6" type="ORF">SCAL_000952</name>
</gene>
<dbReference type="Pfam" id="PF00565">
    <property type="entry name" value="SNase"/>
    <property type="match status" value="1"/>
</dbReference>
<dbReference type="GO" id="GO:0016787">
    <property type="term" value="F:hydrolase activity"/>
    <property type="evidence" value="ECO:0007669"/>
    <property type="project" value="UniProtKB-KW"/>
</dbReference>
<evidence type="ECO:0000313" key="7">
    <source>
        <dbReference type="Proteomes" id="UP000186940"/>
    </source>
</evidence>
<dbReference type="PROSITE" id="PS51257">
    <property type="entry name" value="PROKAR_LIPOPROTEIN"/>
    <property type="match status" value="1"/>
</dbReference>
<dbReference type="STRING" id="1838285.SCAL_000952"/>
<dbReference type="SUPFAM" id="SSF74853">
    <property type="entry name" value="Lamin A/C globular tail domain"/>
    <property type="match status" value="1"/>
</dbReference>
<keyword evidence="2" id="KW-0255">Endonuclease</keyword>
<dbReference type="Proteomes" id="UP000186940">
    <property type="component" value="Unassembled WGS sequence"/>
</dbReference>
<dbReference type="Gene3D" id="2.40.50.90">
    <property type="match status" value="1"/>
</dbReference>
<dbReference type="InterPro" id="IPR036415">
    <property type="entry name" value="Lamin_tail_dom_sf"/>
</dbReference>
<keyword evidence="7" id="KW-1185">Reference proteome</keyword>
<dbReference type="InterPro" id="IPR035437">
    <property type="entry name" value="SNase_OB-fold_sf"/>
</dbReference>
<dbReference type="PANTHER" id="PTHR12302">
    <property type="entry name" value="EBNA2 BINDING PROTEIN P100"/>
    <property type="match status" value="1"/>
</dbReference>
<evidence type="ECO:0000256" key="1">
    <source>
        <dbReference type="ARBA" id="ARBA00022722"/>
    </source>
</evidence>
<reference evidence="6" key="1">
    <citation type="submission" date="2016-05" db="EMBL/GenBank/DDBJ databases">
        <title>Microbial consortia oxidize butane by reversing methanogenesis.</title>
        <authorList>
            <person name="Laso-Perez R."/>
            <person name="Richter M."/>
            <person name="Wegener G."/>
            <person name="Musat F."/>
        </authorList>
    </citation>
    <scope>NUCLEOTIDE SEQUENCE [LARGE SCALE GENOMIC DNA]</scope>
    <source>
        <strain evidence="6">BOX2</strain>
    </source>
</reference>
<dbReference type="GO" id="GO:0004519">
    <property type="term" value="F:endonuclease activity"/>
    <property type="evidence" value="ECO:0007669"/>
    <property type="project" value="UniProtKB-KW"/>
</dbReference>
<proteinExistence type="predicted"/>
<evidence type="ECO:0000256" key="2">
    <source>
        <dbReference type="ARBA" id="ARBA00022759"/>
    </source>
</evidence>
<organism evidence="6 7">
    <name type="scientific">Candidatus Syntropharchaeum caldarium</name>
    <dbReference type="NCBI Taxonomy" id="1838285"/>
    <lineage>
        <taxon>Archaea</taxon>
        <taxon>Methanobacteriati</taxon>
        <taxon>Methanobacteriota</taxon>
        <taxon>Stenosarchaea group</taxon>
        <taxon>Methanomicrobia</taxon>
        <taxon>Methanosarcinales</taxon>
        <taxon>ANME-2 cluster</taxon>
        <taxon>Candidatus Syntropharchaeum</taxon>
    </lineage>
</organism>
<dbReference type="EMBL" id="LYOS01000002">
    <property type="protein sequence ID" value="OFV68312.1"/>
    <property type="molecule type" value="Genomic_DNA"/>
</dbReference>
<accession>A0A1F2PBN8</accession>
<evidence type="ECO:0000259" key="5">
    <source>
        <dbReference type="PROSITE" id="PS51841"/>
    </source>
</evidence>
<dbReference type="InterPro" id="IPR001322">
    <property type="entry name" value="Lamin_tail_dom"/>
</dbReference>
<feature type="domain" description="TNase-like" evidence="4">
    <location>
        <begin position="30"/>
        <end position="152"/>
    </location>
</feature>
<dbReference type="PROSITE" id="PS51841">
    <property type="entry name" value="LTD"/>
    <property type="match status" value="1"/>
</dbReference>
<comment type="caution">
    <text evidence="6">The sequence shown here is derived from an EMBL/GenBank/DDBJ whole genome shotgun (WGS) entry which is preliminary data.</text>
</comment>
<dbReference type="InterPro" id="IPR016071">
    <property type="entry name" value="Staphylococal_nuclease_OB-fold"/>
</dbReference>
<evidence type="ECO:0000259" key="4">
    <source>
        <dbReference type="PROSITE" id="PS50830"/>
    </source>
</evidence>
<sequence>MKKKTIARLLAAIVITLALIFAGCLETERPISTAVVTSVIDGDTVELQNGERVRLLGINTPEMGQPYYEEATNMLKKLIEGKTVMLEKDVEDKDKYGRLLRYIYIDDRFVNLELVREGYANVYIIPPNTRYSDDFEKAEEEAKNAKRGIWQQSEGLSKCIGILYFNWNAEGNDCYNLNDEYVTFKNTCTESIDMTGWSVKDEANHIYTFPDFELAGGATVTLYTGSGMDTKRALYWNSSGHTCNAIWNNDGDTLYLREVGGNLVISYSYSGFD</sequence>
<dbReference type="PANTHER" id="PTHR12302:SF3">
    <property type="entry name" value="SERINE_THREONINE-PROTEIN KINASE 31"/>
    <property type="match status" value="1"/>
</dbReference>
<dbReference type="SMART" id="SM00318">
    <property type="entry name" value="SNc"/>
    <property type="match status" value="1"/>
</dbReference>
<dbReference type="Gene3D" id="2.60.40.1260">
    <property type="entry name" value="Lamin Tail domain"/>
    <property type="match status" value="1"/>
</dbReference>